<evidence type="ECO:0000256" key="1">
    <source>
        <dbReference type="SAM" id="MobiDB-lite"/>
    </source>
</evidence>
<evidence type="ECO:0000313" key="2">
    <source>
        <dbReference type="EMBL" id="KAF7363003.1"/>
    </source>
</evidence>
<proteinExistence type="predicted"/>
<protein>
    <submittedName>
        <fullName evidence="2">Glycoside hydrolase family 30 protein</fullName>
    </submittedName>
</protein>
<evidence type="ECO:0000313" key="3">
    <source>
        <dbReference type="Proteomes" id="UP000620124"/>
    </source>
</evidence>
<dbReference type="AlphaFoldDB" id="A0A8H6YKR5"/>
<comment type="caution">
    <text evidence="2">The sequence shown here is derived from an EMBL/GenBank/DDBJ whole genome shotgun (WGS) entry which is preliminary data.</text>
</comment>
<gene>
    <name evidence="2" type="ORF">MVEN_00652000</name>
</gene>
<keyword evidence="3" id="KW-1185">Reference proteome</keyword>
<sequence length="271" mass="28024">MRADHGEGASACRHRGSLGWALRVGAYSTKRLSSTDFNRYSLVVVNWDDSASTTWNPVPVTATIEFRGMQATYTFPVGKRCEYLDDSAPVDTHELQTTLWWFAAPNAQGLVTGFNATTVPMNVTSSANATASTKSSSTSSGKFSSASTPVQSTSTHASFTASAHDSTSASAAFSSGSTVPSSAARPGPATNIITTAPAVTTRSASSTLSSVHVSVTFNATAAGVTASPAIVHSIAHNTTSTSLSPSASHNNTTPRRNSTSILNTATTGRTH</sequence>
<feature type="region of interest" description="Disordered" evidence="1">
    <location>
        <begin position="239"/>
        <end position="271"/>
    </location>
</feature>
<dbReference type="Proteomes" id="UP000620124">
    <property type="component" value="Unassembled WGS sequence"/>
</dbReference>
<organism evidence="2 3">
    <name type="scientific">Mycena venus</name>
    <dbReference type="NCBI Taxonomy" id="2733690"/>
    <lineage>
        <taxon>Eukaryota</taxon>
        <taxon>Fungi</taxon>
        <taxon>Dikarya</taxon>
        <taxon>Basidiomycota</taxon>
        <taxon>Agaricomycotina</taxon>
        <taxon>Agaricomycetes</taxon>
        <taxon>Agaricomycetidae</taxon>
        <taxon>Agaricales</taxon>
        <taxon>Marasmiineae</taxon>
        <taxon>Mycenaceae</taxon>
        <taxon>Mycena</taxon>
    </lineage>
</organism>
<feature type="region of interest" description="Disordered" evidence="1">
    <location>
        <begin position="170"/>
        <end position="190"/>
    </location>
</feature>
<dbReference type="EMBL" id="JACAZI010000004">
    <property type="protein sequence ID" value="KAF7363003.1"/>
    <property type="molecule type" value="Genomic_DNA"/>
</dbReference>
<keyword evidence="2" id="KW-0378">Hydrolase</keyword>
<accession>A0A8H6YKR5</accession>
<feature type="region of interest" description="Disordered" evidence="1">
    <location>
        <begin position="130"/>
        <end position="150"/>
    </location>
</feature>
<name>A0A8H6YKR5_9AGAR</name>
<dbReference type="OrthoDB" id="2160638at2759"/>
<reference evidence="2" key="1">
    <citation type="submission" date="2020-05" db="EMBL/GenBank/DDBJ databases">
        <title>Mycena genomes resolve the evolution of fungal bioluminescence.</title>
        <authorList>
            <person name="Tsai I.J."/>
        </authorList>
    </citation>
    <scope>NUCLEOTIDE SEQUENCE</scope>
    <source>
        <strain evidence="2">CCC161011</strain>
    </source>
</reference>
<dbReference type="GO" id="GO:0016787">
    <property type="term" value="F:hydrolase activity"/>
    <property type="evidence" value="ECO:0007669"/>
    <property type="project" value="UniProtKB-KW"/>
</dbReference>